<gene>
    <name evidence="5" type="ordered locus">Sterm_2117</name>
</gene>
<feature type="domain" description="Exonuclease" evidence="4">
    <location>
        <begin position="4"/>
        <end position="185"/>
    </location>
</feature>
<dbReference type="SUPFAM" id="SSF53098">
    <property type="entry name" value="Ribonuclease H-like"/>
    <property type="match status" value="1"/>
</dbReference>
<dbReference type="PANTHER" id="PTHR30231">
    <property type="entry name" value="DNA POLYMERASE III SUBUNIT EPSILON"/>
    <property type="match status" value="1"/>
</dbReference>
<dbReference type="KEGG" id="str:Sterm_2117"/>
<dbReference type="Proteomes" id="UP000000845">
    <property type="component" value="Chromosome"/>
</dbReference>
<dbReference type="InterPro" id="IPR013520">
    <property type="entry name" value="Ribonucl_H"/>
</dbReference>
<dbReference type="STRING" id="526218.Sterm_2117"/>
<dbReference type="RefSeq" id="WP_012861565.1">
    <property type="nucleotide sequence ID" value="NC_013517.1"/>
</dbReference>
<evidence type="ECO:0000256" key="3">
    <source>
        <dbReference type="ARBA" id="ARBA00022839"/>
    </source>
</evidence>
<dbReference type="GO" id="GO:0003676">
    <property type="term" value="F:nucleic acid binding"/>
    <property type="evidence" value="ECO:0007669"/>
    <property type="project" value="InterPro"/>
</dbReference>
<dbReference type="GO" id="GO:0008408">
    <property type="term" value="F:3'-5' exonuclease activity"/>
    <property type="evidence" value="ECO:0007669"/>
    <property type="project" value="TreeGrafter"/>
</dbReference>
<keyword evidence="2" id="KW-0378">Hydrolase</keyword>
<keyword evidence="6" id="KW-1185">Reference proteome</keyword>
<dbReference type="Pfam" id="PF00929">
    <property type="entry name" value="RNase_T"/>
    <property type="match status" value="1"/>
</dbReference>
<dbReference type="eggNOG" id="COG0847">
    <property type="taxonomic scope" value="Bacteria"/>
</dbReference>
<evidence type="ECO:0000256" key="1">
    <source>
        <dbReference type="ARBA" id="ARBA00022722"/>
    </source>
</evidence>
<keyword evidence="1" id="KW-0540">Nuclease</keyword>
<dbReference type="HOGENOM" id="CLU_1365435_0_0_0"/>
<evidence type="ECO:0000313" key="5">
    <source>
        <dbReference type="EMBL" id="ACZ08971.1"/>
    </source>
</evidence>
<dbReference type="EMBL" id="CP001739">
    <property type="protein sequence ID" value="ACZ08971.1"/>
    <property type="molecule type" value="Genomic_DNA"/>
</dbReference>
<sequence length="195" mass="22830">MSKNIVFFDVETNGKVGSSVLSISAIKVNFNGEIQKWEKVGEYDRFYFRNPGEAINMGAINVNGLTDDVLEKKREGTIYPVHFKDDIESFYSFCQDTAHYVAHNIKFDRSFIPFMLKNQFDTMLENVEIVKAGINEYYGTYKWPKLNECARFYNIPFDDSSLHESLYDVLITFRVFYKMSKHPIAKNKIFNFLEK</sequence>
<evidence type="ECO:0000256" key="2">
    <source>
        <dbReference type="ARBA" id="ARBA00022801"/>
    </source>
</evidence>
<dbReference type="InterPro" id="IPR036397">
    <property type="entry name" value="RNaseH_sf"/>
</dbReference>
<reference evidence="6" key="1">
    <citation type="submission" date="2009-09" db="EMBL/GenBank/DDBJ databases">
        <title>The complete chromosome of Sebaldella termitidis ATCC 33386.</title>
        <authorList>
            <consortium name="US DOE Joint Genome Institute (JGI-PGF)"/>
            <person name="Lucas S."/>
            <person name="Copeland A."/>
            <person name="Lapidus A."/>
            <person name="Glavina del Rio T."/>
            <person name="Dalin E."/>
            <person name="Tice H."/>
            <person name="Bruce D."/>
            <person name="Goodwin L."/>
            <person name="Pitluck S."/>
            <person name="Kyrpides N."/>
            <person name="Mavromatis K."/>
            <person name="Ivanova N."/>
            <person name="Mikhailova N."/>
            <person name="Sims D."/>
            <person name="Meincke L."/>
            <person name="Brettin T."/>
            <person name="Detter J.C."/>
            <person name="Han C."/>
            <person name="Larimer F."/>
            <person name="Land M."/>
            <person name="Hauser L."/>
            <person name="Markowitz V."/>
            <person name="Cheng J.F."/>
            <person name="Hugenholtz P."/>
            <person name="Woyke T."/>
            <person name="Wu D."/>
            <person name="Eisen J.A."/>
        </authorList>
    </citation>
    <scope>NUCLEOTIDE SEQUENCE [LARGE SCALE GENOMIC DNA]</scope>
    <source>
        <strain evidence="6">ATCC 33386 / NCTC 11300</strain>
    </source>
</reference>
<reference evidence="5 6" key="2">
    <citation type="journal article" date="2010" name="Stand. Genomic Sci.">
        <title>Complete genome sequence of Sebaldella termitidis type strain (NCTC 11300).</title>
        <authorList>
            <person name="Harmon-Smith M."/>
            <person name="Celia L."/>
            <person name="Chertkov O."/>
            <person name="Lapidus A."/>
            <person name="Copeland A."/>
            <person name="Glavina Del Rio T."/>
            <person name="Nolan M."/>
            <person name="Lucas S."/>
            <person name="Tice H."/>
            <person name="Cheng J.F."/>
            <person name="Han C."/>
            <person name="Detter J.C."/>
            <person name="Bruce D."/>
            <person name="Goodwin L."/>
            <person name="Pitluck S."/>
            <person name="Pati A."/>
            <person name="Liolios K."/>
            <person name="Ivanova N."/>
            <person name="Mavromatis K."/>
            <person name="Mikhailova N."/>
            <person name="Chen A."/>
            <person name="Palaniappan K."/>
            <person name="Land M."/>
            <person name="Hauser L."/>
            <person name="Chang Y.J."/>
            <person name="Jeffries C.D."/>
            <person name="Brettin T."/>
            <person name="Goker M."/>
            <person name="Beck B."/>
            <person name="Bristow J."/>
            <person name="Eisen J.A."/>
            <person name="Markowitz V."/>
            <person name="Hugenholtz P."/>
            <person name="Kyrpides N.C."/>
            <person name="Klenk H.P."/>
            <person name="Chen F."/>
        </authorList>
    </citation>
    <scope>NUCLEOTIDE SEQUENCE [LARGE SCALE GENOMIC DNA]</scope>
    <source>
        <strain evidence="6">ATCC 33386 / NCTC 11300</strain>
    </source>
</reference>
<dbReference type="CDD" id="cd06127">
    <property type="entry name" value="DEDDh"/>
    <property type="match status" value="1"/>
</dbReference>
<organism evidence="5 6">
    <name type="scientific">Sebaldella termitidis (strain ATCC 33386 / NCTC 11300)</name>
    <dbReference type="NCBI Taxonomy" id="526218"/>
    <lineage>
        <taxon>Bacteria</taxon>
        <taxon>Fusobacteriati</taxon>
        <taxon>Fusobacteriota</taxon>
        <taxon>Fusobacteriia</taxon>
        <taxon>Fusobacteriales</taxon>
        <taxon>Leptotrichiaceae</taxon>
        <taxon>Sebaldella</taxon>
    </lineage>
</organism>
<keyword evidence="3 5" id="KW-0269">Exonuclease</keyword>
<dbReference type="InterPro" id="IPR012337">
    <property type="entry name" value="RNaseH-like_sf"/>
</dbReference>
<proteinExistence type="predicted"/>
<dbReference type="Gene3D" id="3.30.420.10">
    <property type="entry name" value="Ribonuclease H-like superfamily/Ribonuclease H"/>
    <property type="match status" value="1"/>
</dbReference>
<evidence type="ECO:0000313" key="6">
    <source>
        <dbReference type="Proteomes" id="UP000000845"/>
    </source>
</evidence>
<dbReference type="PANTHER" id="PTHR30231:SF4">
    <property type="entry name" value="PROTEIN NEN2"/>
    <property type="match status" value="1"/>
</dbReference>
<dbReference type="AlphaFoldDB" id="D1AK55"/>
<accession>D1AK55</accession>
<dbReference type="SMART" id="SM00479">
    <property type="entry name" value="EXOIII"/>
    <property type="match status" value="1"/>
</dbReference>
<name>D1AK55_SEBTE</name>
<protein>
    <submittedName>
        <fullName evidence="5">Exonuclease RNase T and DNA polymerase III</fullName>
    </submittedName>
</protein>
<evidence type="ECO:0000259" key="4">
    <source>
        <dbReference type="SMART" id="SM00479"/>
    </source>
</evidence>